<organism evidence="2 3">
    <name type="scientific">Cherax quadricarinatus</name>
    <name type="common">Australian red claw crayfish</name>
    <dbReference type="NCBI Taxonomy" id="27406"/>
    <lineage>
        <taxon>Eukaryota</taxon>
        <taxon>Metazoa</taxon>
        <taxon>Ecdysozoa</taxon>
        <taxon>Arthropoda</taxon>
        <taxon>Crustacea</taxon>
        <taxon>Multicrustacea</taxon>
        <taxon>Malacostraca</taxon>
        <taxon>Eumalacostraca</taxon>
        <taxon>Eucarida</taxon>
        <taxon>Decapoda</taxon>
        <taxon>Pleocyemata</taxon>
        <taxon>Astacidea</taxon>
        <taxon>Parastacoidea</taxon>
        <taxon>Parastacidae</taxon>
        <taxon>Cherax</taxon>
    </lineage>
</organism>
<dbReference type="PANTHER" id="PTHR31977:SF1">
    <property type="entry name" value="UPF0696 PROTEIN C11ORF68"/>
    <property type="match status" value="1"/>
</dbReference>
<dbReference type="SUPFAM" id="SSF55418">
    <property type="entry name" value="eIF4e-like"/>
    <property type="match status" value="1"/>
</dbReference>
<proteinExistence type="inferred from homology"/>
<dbReference type="PANTHER" id="PTHR31977">
    <property type="entry name" value="UPF0696 PROTEIN C11ORF68"/>
    <property type="match status" value="1"/>
</dbReference>
<keyword evidence="3" id="KW-1185">Reference proteome</keyword>
<name>A0AAW0VUI5_CHEQU</name>
<protein>
    <submittedName>
        <fullName evidence="2">Uncharacterized protein</fullName>
    </submittedName>
</protein>
<evidence type="ECO:0000313" key="2">
    <source>
        <dbReference type="EMBL" id="KAK8720788.1"/>
    </source>
</evidence>
<dbReference type="EMBL" id="JARKIK010000203">
    <property type="protein sequence ID" value="KAK8720788.1"/>
    <property type="molecule type" value="Genomic_DNA"/>
</dbReference>
<evidence type="ECO:0000313" key="3">
    <source>
        <dbReference type="Proteomes" id="UP001445076"/>
    </source>
</evidence>
<reference evidence="2 3" key="1">
    <citation type="journal article" date="2024" name="BMC Genomics">
        <title>Genome assembly of redclaw crayfish (Cherax quadricarinatus) provides insights into its immune adaptation and hypoxia tolerance.</title>
        <authorList>
            <person name="Liu Z."/>
            <person name="Zheng J."/>
            <person name="Li H."/>
            <person name="Fang K."/>
            <person name="Wang S."/>
            <person name="He J."/>
            <person name="Zhou D."/>
            <person name="Weng S."/>
            <person name="Chi M."/>
            <person name="Gu Z."/>
            <person name="He J."/>
            <person name="Li F."/>
            <person name="Wang M."/>
        </authorList>
    </citation>
    <scope>NUCLEOTIDE SEQUENCE [LARGE SCALE GENOMIC DNA]</scope>
    <source>
        <strain evidence="2">ZL_2023a</strain>
    </source>
</reference>
<gene>
    <name evidence="2" type="ORF">OTU49_013103</name>
</gene>
<accession>A0AAW0VUI5</accession>
<dbReference type="Gene3D" id="3.30.760.10">
    <property type="entry name" value="RNA Cap, Translation Initiation Factor Eif4e"/>
    <property type="match status" value="1"/>
</dbReference>
<comment type="similarity">
    <text evidence="1">Belongs to the UPF0696 family.</text>
</comment>
<evidence type="ECO:0000256" key="1">
    <source>
        <dbReference type="ARBA" id="ARBA00010568"/>
    </source>
</evidence>
<dbReference type="InterPro" id="IPR015034">
    <property type="entry name" value="Bles03"/>
</dbReference>
<dbReference type="Proteomes" id="UP001445076">
    <property type="component" value="Unassembled WGS sequence"/>
</dbReference>
<dbReference type="Pfam" id="PF08939">
    <property type="entry name" value="Bles03"/>
    <property type="match status" value="1"/>
</dbReference>
<dbReference type="AlphaFoldDB" id="A0AAW0VUI5"/>
<sequence length="237" mass="27011">MFSMGDSPRHKDSDNQMAAEAPELDNLEWIVYDAKRSFQPVSAWLEEWAPSRVTKDDGIEWIWVRGYNVDDTEKSVCDVENLLEAWNTLEESGRQVNLQEISKLAKMFSVTSGKWMVHADVGGKADFFWKLIVKGIVGGQIPSNTAKISAVSPDERKQVICVYNSDFTNKQEVCLLEKGIRNIGLKCGLSYKPDVYTHIGIYRNNRWNLCPTIYKSVYDILAEESKITTTETFPRTL</sequence>
<dbReference type="InterPro" id="IPR023398">
    <property type="entry name" value="TIF_eIF4e-like"/>
</dbReference>
<comment type="caution">
    <text evidence="2">The sequence shown here is derived from an EMBL/GenBank/DDBJ whole genome shotgun (WGS) entry which is preliminary data.</text>
</comment>